<feature type="region of interest" description="Disordered" evidence="1">
    <location>
        <begin position="88"/>
        <end position="138"/>
    </location>
</feature>
<dbReference type="EMBL" id="MCOG01000168">
    <property type="protein sequence ID" value="ORY31691.1"/>
    <property type="molecule type" value="Genomic_DNA"/>
</dbReference>
<accession>A0A1Y2BA14</accession>
<keyword evidence="2" id="KW-1133">Transmembrane helix</keyword>
<keyword evidence="2" id="KW-0812">Transmembrane</keyword>
<feature type="compositionally biased region" description="Acidic residues" evidence="1">
    <location>
        <begin position="120"/>
        <end position="138"/>
    </location>
</feature>
<evidence type="ECO:0000256" key="2">
    <source>
        <dbReference type="SAM" id="Phobius"/>
    </source>
</evidence>
<evidence type="ECO:0000256" key="1">
    <source>
        <dbReference type="SAM" id="MobiDB-lite"/>
    </source>
</evidence>
<keyword evidence="4" id="KW-1185">Reference proteome</keyword>
<organism evidence="3 4">
    <name type="scientific">Neocallimastix californiae</name>
    <dbReference type="NCBI Taxonomy" id="1754190"/>
    <lineage>
        <taxon>Eukaryota</taxon>
        <taxon>Fungi</taxon>
        <taxon>Fungi incertae sedis</taxon>
        <taxon>Chytridiomycota</taxon>
        <taxon>Chytridiomycota incertae sedis</taxon>
        <taxon>Neocallimastigomycetes</taxon>
        <taxon>Neocallimastigales</taxon>
        <taxon>Neocallimastigaceae</taxon>
        <taxon>Neocallimastix</taxon>
    </lineage>
</organism>
<sequence>MFLLYVGIVIAIFYYVTLFIMAAHILFCCCFGSKNRDVNENDMDCDENCNSNYTIVIDYDLPPYSPPSLNSSIKIVIPSDENVILKEEEEDDVTSFLPPPPPYSEEDLSHTVVNINNNNENEDENEDEDEDHENENRS</sequence>
<reference evidence="3 4" key="1">
    <citation type="submission" date="2016-08" db="EMBL/GenBank/DDBJ databases">
        <title>A Parts List for Fungal Cellulosomes Revealed by Comparative Genomics.</title>
        <authorList>
            <consortium name="DOE Joint Genome Institute"/>
            <person name="Haitjema C.H."/>
            <person name="Gilmore S.P."/>
            <person name="Henske J.K."/>
            <person name="Solomon K.V."/>
            <person name="De Groot R."/>
            <person name="Kuo A."/>
            <person name="Mondo S.J."/>
            <person name="Salamov A.A."/>
            <person name="Labutti K."/>
            <person name="Zhao Z."/>
            <person name="Chiniquy J."/>
            <person name="Barry K."/>
            <person name="Brewer H.M."/>
            <person name="Purvine S.O."/>
            <person name="Wright A.T."/>
            <person name="Boxma B."/>
            <person name="Van Alen T."/>
            <person name="Hackstein J.H."/>
            <person name="Baker S.E."/>
            <person name="Grigoriev I.V."/>
            <person name="O'Malley M.A."/>
        </authorList>
    </citation>
    <scope>NUCLEOTIDE SEQUENCE [LARGE SCALE GENOMIC DNA]</scope>
    <source>
        <strain evidence="3 4">G1</strain>
    </source>
</reference>
<feature type="transmembrane region" description="Helical" evidence="2">
    <location>
        <begin position="6"/>
        <end position="27"/>
    </location>
</feature>
<proteinExistence type="predicted"/>
<protein>
    <submittedName>
        <fullName evidence="3">Uncharacterized protein</fullName>
    </submittedName>
</protein>
<evidence type="ECO:0000313" key="3">
    <source>
        <dbReference type="EMBL" id="ORY31691.1"/>
    </source>
</evidence>
<keyword evidence="2" id="KW-0472">Membrane</keyword>
<gene>
    <name evidence="3" type="ORF">LY90DRAFT_673621</name>
</gene>
<comment type="caution">
    <text evidence="3">The sequence shown here is derived from an EMBL/GenBank/DDBJ whole genome shotgun (WGS) entry which is preliminary data.</text>
</comment>
<name>A0A1Y2BA14_9FUNG</name>
<dbReference type="Proteomes" id="UP000193920">
    <property type="component" value="Unassembled WGS sequence"/>
</dbReference>
<dbReference type="AlphaFoldDB" id="A0A1Y2BA14"/>
<evidence type="ECO:0000313" key="4">
    <source>
        <dbReference type="Proteomes" id="UP000193920"/>
    </source>
</evidence>